<dbReference type="AlphaFoldDB" id="A0A540LZK9"/>
<sequence>MNKIKFPKLPQRKPALGELNEGLFGAGILADSEIALSWFPFKPVPPKVSTKIPDQNCSRTSHRCKLARSLEYSICGCRYFLRSSISIKMVLQNDNRFAPSTS</sequence>
<organism evidence="1 2">
    <name type="scientific">Malus baccata</name>
    <name type="common">Siberian crab apple</name>
    <name type="synonym">Pyrus baccata</name>
    <dbReference type="NCBI Taxonomy" id="106549"/>
    <lineage>
        <taxon>Eukaryota</taxon>
        <taxon>Viridiplantae</taxon>
        <taxon>Streptophyta</taxon>
        <taxon>Embryophyta</taxon>
        <taxon>Tracheophyta</taxon>
        <taxon>Spermatophyta</taxon>
        <taxon>Magnoliopsida</taxon>
        <taxon>eudicotyledons</taxon>
        <taxon>Gunneridae</taxon>
        <taxon>Pentapetalae</taxon>
        <taxon>rosids</taxon>
        <taxon>fabids</taxon>
        <taxon>Rosales</taxon>
        <taxon>Rosaceae</taxon>
        <taxon>Amygdaloideae</taxon>
        <taxon>Maleae</taxon>
        <taxon>Malus</taxon>
    </lineage>
</organism>
<gene>
    <name evidence="1" type="ORF">C1H46_022766</name>
</gene>
<keyword evidence="2" id="KW-1185">Reference proteome</keyword>
<evidence type="ECO:0000313" key="1">
    <source>
        <dbReference type="EMBL" id="TQD91702.1"/>
    </source>
</evidence>
<name>A0A540LZK9_MALBA</name>
<comment type="caution">
    <text evidence="1">The sequence shown here is derived from an EMBL/GenBank/DDBJ whole genome shotgun (WGS) entry which is preliminary data.</text>
</comment>
<proteinExistence type="predicted"/>
<protein>
    <submittedName>
        <fullName evidence="1">Uncharacterized protein</fullName>
    </submittedName>
</protein>
<reference evidence="1 2" key="1">
    <citation type="journal article" date="2019" name="G3 (Bethesda)">
        <title>Sequencing of a Wild Apple (Malus baccata) Genome Unravels the Differences Between Cultivated and Wild Apple Species Regarding Disease Resistance and Cold Tolerance.</title>
        <authorList>
            <person name="Chen X."/>
        </authorList>
    </citation>
    <scope>NUCLEOTIDE SEQUENCE [LARGE SCALE GENOMIC DNA]</scope>
    <source>
        <strain evidence="2">cv. Shandingzi</strain>
        <tissue evidence="1">Leaves</tissue>
    </source>
</reference>
<dbReference type="Proteomes" id="UP000315295">
    <property type="component" value="Unassembled WGS sequence"/>
</dbReference>
<dbReference type="EMBL" id="VIEB01000412">
    <property type="protein sequence ID" value="TQD91702.1"/>
    <property type="molecule type" value="Genomic_DNA"/>
</dbReference>
<accession>A0A540LZK9</accession>
<evidence type="ECO:0000313" key="2">
    <source>
        <dbReference type="Proteomes" id="UP000315295"/>
    </source>
</evidence>